<dbReference type="PANTHER" id="PTHR21180:SF9">
    <property type="entry name" value="TYPE II SECRETION SYSTEM PROTEIN K"/>
    <property type="match status" value="1"/>
</dbReference>
<protein>
    <submittedName>
        <fullName evidence="7">DNA modification/repair radical SAM protein</fullName>
    </submittedName>
</protein>
<dbReference type="NCBIfam" id="TIGR03916">
    <property type="entry name" value="rSAM_link_UDG"/>
    <property type="match status" value="1"/>
</dbReference>
<dbReference type="InterPro" id="IPR007197">
    <property type="entry name" value="rSAM"/>
</dbReference>
<evidence type="ECO:0000313" key="8">
    <source>
        <dbReference type="Proteomes" id="UP000826050"/>
    </source>
</evidence>
<keyword evidence="8" id="KW-1185">Reference proteome</keyword>
<dbReference type="InterPro" id="IPR051675">
    <property type="entry name" value="Endo/Exo/Phosphatase_dom_1"/>
</dbReference>
<dbReference type="SFLD" id="SFLDG01102">
    <property type="entry name" value="Uncharacterised_Radical_SAM_Su"/>
    <property type="match status" value="1"/>
</dbReference>
<dbReference type="SUPFAM" id="SSF102114">
    <property type="entry name" value="Radical SAM enzymes"/>
    <property type="match status" value="1"/>
</dbReference>
<dbReference type="PROSITE" id="PS51918">
    <property type="entry name" value="RADICAL_SAM"/>
    <property type="match status" value="1"/>
</dbReference>
<dbReference type="RefSeq" id="WP_003803469.1">
    <property type="nucleotide sequence ID" value="NZ_CP049362.1"/>
</dbReference>
<dbReference type="Pfam" id="PF04055">
    <property type="entry name" value="Radical_SAM"/>
    <property type="match status" value="1"/>
</dbReference>
<name>A0ABX8SQE8_9BURK</name>
<keyword evidence="2" id="KW-0949">S-adenosyl-L-methionine</keyword>
<dbReference type="SFLD" id="SFLDS00029">
    <property type="entry name" value="Radical_SAM"/>
    <property type="match status" value="1"/>
</dbReference>
<dbReference type="InterPro" id="IPR058240">
    <property type="entry name" value="rSAM_sf"/>
</dbReference>
<dbReference type="CDD" id="cd01335">
    <property type="entry name" value="Radical_SAM"/>
    <property type="match status" value="1"/>
</dbReference>
<comment type="cofactor">
    <cofactor evidence="1">
        <name>[4Fe-4S] cluster</name>
        <dbReference type="ChEBI" id="CHEBI:49883"/>
    </cofactor>
</comment>
<dbReference type="SUPFAM" id="SSF47781">
    <property type="entry name" value="RuvA domain 2-like"/>
    <property type="match status" value="1"/>
</dbReference>
<evidence type="ECO:0000256" key="5">
    <source>
        <dbReference type="ARBA" id="ARBA00023014"/>
    </source>
</evidence>
<dbReference type="PANTHER" id="PTHR21180">
    <property type="entry name" value="ENDONUCLEASE/EXONUCLEASE/PHOSPHATASE FAMILY DOMAIN-CONTAINING PROTEIN 1"/>
    <property type="match status" value="1"/>
</dbReference>
<organism evidence="7 8">
    <name type="scientific">Alcaligenes ammonioxydans</name>
    <dbReference type="NCBI Taxonomy" id="2582914"/>
    <lineage>
        <taxon>Bacteria</taxon>
        <taxon>Pseudomonadati</taxon>
        <taxon>Pseudomonadota</taxon>
        <taxon>Betaproteobacteria</taxon>
        <taxon>Burkholderiales</taxon>
        <taxon>Alcaligenaceae</taxon>
        <taxon>Alcaligenes</taxon>
    </lineage>
</organism>
<evidence type="ECO:0000256" key="2">
    <source>
        <dbReference type="ARBA" id="ARBA00022691"/>
    </source>
</evidence>
<dbReference type="EMBL" id="CP049362">
    <property type="protein sequence ID" value="QXX78240.1"/>
    <property type="molecule type" value="Genomic_DNA"/>
</dbReference>
<accession>A0ABX8SQE8</accession>
<evidence type="ECO:0000313" key="7">
    <source>
        <dbReference type="EMBL" id="QXX78240.1"/>
    </source>
</evidence>
<dbReference type="SMART" id="SM00729">
    <property type="entry name" value="Elp3"/>
    <property type="match status" value="1"/>
</dbReference>
<evidence type="ECO:0000259" key="6">
    <source>
        <dbReference type="PROSITE" id="PS51918"/>
    </source>
</evidence>
<keyword evidence="4" id="KW-0408">Iron</keyword>
<dbReference type="InterPro" id="IPR023874">
    <property type="entry name" value="DNA_rSAM_put"/>
</dbReference>
<gene>
    <name evidence="7" type="ORF">FE795_03890</name>
</gene>
<dbReference type="Gene3D" id="3.20.20.70">
    <property type="entry name" value="Aldolase class I"/>
    <property type="match status" value="1"/>
</dbReference>
<evidence type="ECO:0000256" key="4">
    <source>
        <dbReference type="ARBA" id="ARBA00023004"/>
    </source>
</evidence>
<dbReference type="InterPro" id="IPR013785">
    <property type="entry name" value="Aldolase_TIM"/>
</dbReference>
<reference evidence="7 8" key="1">
    <citation type="submission" date="2020-02" db="EMBL/GenBank/DDBJ databases">
        <title>Partial ammonium oxidation to N2 by heterotrophic bacteria.</title>
        <authorList>
            <person name="Wu M."/>
        </authorList>
    </citation>
    <scope>NUCLEOTIDE SEQUENCE [LARGE SCALE GENOMIC DNA]</scope>
    <source>
        <strain evidence="7 8">HO-1</strain>
    </source>
</reference>
<keyword evidence="3" id="KW-0479">Metal-binding</keyword>
<proteinExistence type="predicted"/>
<dbReference type="InterPro" id="IPR010994">
    <property type="entry name" value="RuvA_2-like"/>
</dbReference>
<dbReference type="InterPro" id="IPR006638">
    <property type="entry name" value="Elp3/MiaA/NifB-like_rSAM"/>
</dbReference>
<dbReference type="Proteomes" id="UP000826050">
    <property type="component" value="Chromosome"/>
</dbReference>
<sequence length="401" mass="44979">MELARKLEILADAAKYDASCASSAAPKRDSRGRTGLGASTGAGICHSFTPDGRCVSLLKILLTNFCQYDCLYCVNRRSSNVPRARFRPAEVVDLTLDFYRRNYIDGLFLSSGIIRSSDYTMESLVEVARSLREDHHFRGYIHLKTIPDADPQLITLAGQYADRLSVNIELPTDAGLNRLAPEKSGHTIKRAMGVIRLAQEQAQQEKRPKVPAGQSTQMIVGADAADDRNILQTAQTLYGAYKLKRVYYSAFSPIPDSSSALPAQPPPLLREHRLYQADFLLRSYGFRAEELFQNTGDLPLDIDPKLSWALSNRDIFPVDLNRAPERLIARVPGIGIRNAKRLVELRQMRAIRYQDLIRLRCSIRTLQPFVVVQDYRPGLAEAASDTLRRMLSSNPQQLSLL</sequence>
<feature type="domain" description="Radical SAM core" evidence="6">
    <location>
        <begin position="50"/>
        <end position="287"/>
    </location>
</feature>
<evidence type="ECO:0000256" key="1">
    <source>
        <dbReference type="ARBA" id="ARBA00001966"/>
    </source>
</evidence>
<evidence type="ECO:0000256" key="3">
    <source>
        <dbReference type="ARBA" id="ARBA00022723"/>
    </source>
</evidence>
<keyword evidence="5" id="KW-0411">Iron-sulfur</keyword>